<dbReference type="PANTHER" id="PTHR21531">
    <property type="entry name" value="LOW-TEMPERATURE VIABILITY PROTEIN LTV1-RELATED"/>
    <property type="match status" value="1"/>
</dbReference>
<dbReference type="OrthoDB" id="5852896at2759"/>
<evidence type="ECO:0000313" key="3">
    <source>
        <dbReference type="EMBL" id="EGV63062.1"/>
    </source>
</evidence>
<dbReference type="STRING" id="590646.G3B700"/>
<dbReference type="Proteomes" id="UP000000707">
    <property type="component" value="Unassembled WGS sequence"/>
</dbReference>
<feature type="compositionally biased region" description="Acidic residues" evidence="2">
    <location>
        <begin position="268"/>
        <end position="285"/>
    </location>
</feature>
<feature type="compositionally biased region" description="Basic and acidic residues" evidence="2">
    <location>
        <begin position="388"/>
        <end position="401"/>
    </location>
</feature>
<dbReference type="PANTHER" id="PTHR21531:SF0">
    <property type="entry name" value="PROTEIN LTV1 HOMOLOG"/>
    <property type="match status" value="1"/>
</dbReference>
<dbReference type="GO" id="GO:0030688">
    <property type="term" value="C:preribosome, small subunit precursor"/>
    <property type="evidence" value="ECO:0007669"/>
    <property type="project" value="TreeGrafter"/>
</dbReference>
<sequence>MAPRRRFDKKNATTFSVVHRSHDDELYFDNDASRHVLVPVGGKQKPTKANTLSELEATLGDEAQSVRDNEGLAAQYGIYYDDSKYDYMQHLKPIGQSEDAVFIAKKDTPKPKPKQQDLMELLKDQLPSETGKKVTQADMENIPRELQGFKPNMDPRLRETLEALEDEAYIEDGEDDDDFFNDILKSGTAADIPEEEYDEWDMDNYQDEFDQYDSDNQDRTPYEVGDLERHELPYNEGEAPETAKNVVLNTAWEKDFERFKQTHHNSDDSDDSDDDFEDDFEENDQLPELKELPQMARVKKSGTKLRKKKGAMTDTSSFSMSSSAVFRSEGLTLLDDRFEKLAKDFEKDEAPEEYQEFRMEDERNDFEDMLDDFLDNYELEKGGRKLMKKNDEMKRLQKASDDASNTKVSRRRKEQEPSLVNQFAKVTL</sequence>
<dbReference type="GO" id="GO:0005634">
    <property type="term" value="C:nucleus"/>
    <property type="evidence" value="ECO:0007669"/>
    <property type="project" value="TreeGrafter"/>
</dbReference>
<evidence type="ECO:0008006" key="5">
    <source>
        <dbReference type="Google" id="ProtNLM"/>
    </source>
</evidence>
<evidence type="ECO:0000313" key="4">
    <source>
        <dbReference type="Proteomes" id="UP000000707"/>
    </source>
</evidence>
<dbReference type="GO" id="GO:0042274">
    <property type="term" value="P:ribosomal small subunit biogenesis"/>
    <property type="evidence" value="ECO:0007669"/>
    <property type="project" value="InterPro"/>
</dbReference>
<proteinExistence type="inferred from homology"/>
<keyword evidence="4" id="KW-1185">Reference proteome</keyword>
<dbReference type="Pfam" id="PF04180">
    <property type="entry name" value="LTV"/>
    <property type="match status" value="1"/>
</dbReference>
<accession>G3B700</accession>
<dbReference type="GeneID" id="18248930"/>
<dbReference type="EMBL" id="GL996524">
    <property type="protein sequence ID" value="EGV63062.1"/>
    <property type="molecule type" value="Genomic_DNA"/>
</dbReference>
<reference evidence="3 4" key="1">
    <citation type="journal article" date="2011" name="Proc. Natl. Acad. Sci. U.S.A.">
        <title>Comparative genomics of xylose-fermenting fungi for enhanced biofuel production.</title>
        <authorList>
            <person name="Wohlbach D.J."/>
            <person name="Kuo A."/>
            <person name="Sato T.K."/>
            <person name="Potts K.M."/>
            <person name="Salamov A.A."/>
            <person name="LaButti K.M."/>
            <person name="Sun H."/>
            <person name="Clum A."/>
            <person name="Pangilinan J.L."/>
            <person name="Lindquist E.A."/>
            <person name="Lucas S."/>
            <person name="Lapidus A."/>
            <person name="Jin M."/>
            <person name="Gunawan C."/>
            <person name="Balan V."/>
            <person name="Dale B.E."/>
            <person name="Jeffries T.W."/>
            <person name="Zinkel R."/>
            <person name="Barry K.W."/>
            <person name="Grigoriev I.V."/>
            <person name="Gasch A.P."/>
        </authorList>
    </citation>
    <scope>NUCLEOTIDE SEQUENCE [LARGE SCALE GENOMIC DNA]</scope>
    <source>
        <strain evidence="4">ATCC 10573 / BCRC 21748 / CBS 615 / JCM 9827 / NBRC 10315 / NRRL Y-1498 / VKM Y-70</strain>
    </source>
</reference>
<dbReference type="HOGENOM" id="CLU_028555_1_0_1"/>
<feature type="region of interest" description="Disordered" evidence="2">
    <location>
        <begin position="388"/>
        <end position="428"/>
    </location>
</feature>
<dbReference type="AlphaFoldDB" id="G3B700"/>
<protein>
    <recommendedName>
        <fullName evidence="5">Low temperature viability protein</fullName>
    </recommendedName>
</protein>
<feature type="region of interest" description="Disordered" evidence="2">
    <location>
        <begin position="259"/>
        <end position="321"/>
    </location>
</feature>
<dbReference type="GO" id="GO:0005829">
    <property type="term" value="C:cytosol"/>
    <property type="evidence" value="ECO:0007669"/>
    <property type="project" value="TreeGrafter"/>
</dbReference>
<dbReference type="InterPro" id="IPR007307">
    <property type="entry name" value="Ltv1"/>
</dbReference>
<name>G3B700_CANTC</name>
<comment type="similarity">
    <text evidence="1">Belongs to the LTV1 family.</text>
</comment>
<feature type="compositionally biased region" description="Basic residues" evidence="2">
    <location>
        <begin position="297"/>
        <end position="310"/>
    </location>
</feature>
<evidence type="ECO:0000256" key="1">
    <source>
        <dbReference type="ARBA" id="ARBA00009078"/>
    </source>
</evidence>
<organism evidence="4">
    <name type="scientific">Candida tenuis (strain ATCC 10573 / BCRC 21748 / CBS 615 / JCM 9827 / NBRC 10315 / NRRL Y-1498 / VKM Y-70)</name>
    <name type="common">Yeast</name>
    <name type="synonym">Yamadazyma tenuis</name>
    <dbReference type="NCBI Taxonomy" id="590646"/>
    <lineage>
        <taxon>Eukaryota</taxon>
        <taxon>Fungi</taxon>
        <taxon>Dikarya</taxon>
        <taxon>Ascomycota</taxon>
        <taxon>Saccharomycotina</taxon>
        <taxon>Pichiomycetes</taxon>
        <taxon>Debaryomycetaceae</taxon>
        <taxon>Yamadazyma</taxon>
    </lineage>
</organism>
<evidence type="ECO:0000256" key="2">
    <source>
        <dbReference type="SAM" id="MobiDB-lite"/>
    </source>
</evidence>
<dbReference type="eggNOG" id="KOG2637">
    <property type="taxonomic scope" value="Eukaryota"/>
</dbReference>
<dbReference type="KEGG" id="cten:18248930"/>
<gene>
    <name evidence="3" type="ORF">CANTEDRAFT_122786</name>
</gene>
<dbReference type="GO" id="GO:0000056">
    <property type="term" value="P:ribosomal small subunit export from nucleus"/>
    <property type="evidence" value="ECO:0007669"/>
    <property type="project" value="TreeGrafter"/>
</dbReference>